<dbReference type="AlphaFoldDB" id="A0A078B666"/>
<dbReference type="EMBL" id="CCKQ01017826">
    <property type="protein sequence ID" value="CDW89721.1"/>
    <property type="molecule type" value="Genomic_DNA"/>
</dbReference>
<keyword evidence="3" id="KW-1185">Reference proteome</keyword>
<sequence length="270" mass="31457">MNSSYSDDGRRSDEGKVSLQVEYSDRGKPNYYLGGRISEEEIESERRSTPPGTIGESQDVMSENIGSSIRMLSKKHGALTFYSKSSGPVYEMIKERVPLPNDTQQLQTFKKCYDRLFREFKEKLVHEYSQLRMTYMHEYQQNFQANLAEKNTHISDLQGLIQKKESDIEYIREKRRNLKQRTQDQLSGRWSITVNQLGEKKELKLIAKITYSGVGLGCYLVAGEVLLISGLKREQIKNQHFMRQAEEKNYQQNGIQVLRLLNYICLNFKK</sequence>
<protein>
    <submittedName>
        <fullName evidence="2">Uncharacterized protein</fullName>
    </submittedName>
</protein>
<evidence type="ECO:0000256" key="1">
    <source>
        <dbReference type="SAM" id="MobiDB-lite"/>
    </source>
</evidence>
<evidence type="ECO:0000313" key="2">
    <source>
        <dbReference type="EMBL" id="CDW89721.1"/>
    </source>
</evidence>
<name>A0A078B666_STYLE</name>
<dbReference type="InParanoid" id="A0A078B666"/>
<gene>
    <name evidence="2" type="primary">Contig3034.g3240</name>
    <name evidence="2" type="ORF">STYLEM_18858</name>
</gene>
<proteinExistence type="predicted"/>
<feature type="region of interest" description="Disordered" evidence="1">
    <location>
        <begin position="1"/>
        <end position="59"/>
    </location>
</feature>
<reference evidence="2 3" key="1">
    <citation type="submission" date="2014-06" db="EMBL/GenBank/DDBJ databases">
        <authorList>
            <person name="Swart Estienne"/>
        </authorList>
    </citation>
    <scope>NUCLEOTIDE SEQUENCE [LARGE SCALE GENOMIC DNA]</scope>
    <source>
        <strain evidence="2 3">130c</strain>
    </source>
</reference>
<evidence type="ECO:0000313" key="3">
    <source>
        <dbReference type="Proteomes" id="UP000039865"/>
    </source>
</evidence>
<organism evidence="2 3">
    <name type="scientific">Stylonychia lemnae</name>
    <name type="common">Ciliate</name>
    <dbReference type="NCBI Taxonomy" id="5949"/>
    <lineage>
        <taxon>Eukaryota</taxon>
        <taxon>Sar</taxon>
        <taxon>Alveolata</taxon>
        <taxon>Ciliophora</taxon>
        <taxon>Intramacronucleata</taxon>
        <taxon>Spirotrichea</taxon>
        <taxon>Stichotrichia</taxon>
        <taxon>Sporadotrichida</taxon>
        <taxon>Oxytrichidae</taxon>
        <taxon>Stylonychinae</taxon>
        <taxon>Stylonychia</taxon>
    </lineage>
</organism>
<dbReference type="Proteomes" id="UP000039865">
    <property type="component" value="Unassembled WGS sequence"/>
</dbReference>
<accession>A0A078B666</accession>
<feature type="compositionally biased region" description="Basic and acidic residues" evidence="1">
    <location>
        <begin position="7"/>
        <end position="16"/>
    </location>
</feature>